<dbReference type="AlphaFoldDB" id="A0A4U1D996"/>
<evidence type="ECO:0000313" key="2">
    <source>
        <dbReference type="EMBL" id="TKC19125.1"/>
    </source>
</evidence>
<name>A0A4U1D996_9BACI</name>
<keyword evidence="3" id="KW-1185">Reference proteome</keyword>
<dbReference type="RefSeq" id="WP_136829965.1">
    <property type="nucleotide sequence ID" value="NZ_SWBM01000001.1"/>
</dbReference>
<protein>
    <recommendedName>
        <fullName evidence="1">DUF6884 domain-containing protein</fullName>
    </recommendedName>
</protein>
<dbReference type="OrthoDB" id="2883356at2"/>
<gene>
    <name evidence="2" type="ORF">FA727_06155</name>
</gene>
<evidence type="ECO:0000259" key="1">
    <source>
        <dbReference type="Pfam" id="PF21818"/>
    </source>
</evidence>
<accession>A0A4U1D996</accession>
<dbReference type="Proteomes" id="UP000307756">
    <property type="component" value="Unassembled WGS sequence"/>
</dbReference>
<dbReference type="InterPro" id="IPR049251">
    <property type="entry name" value="DUF6884"/>
</dbReference>
<proteinExistence type="predicted"/>
<organism evidence="2 3">
    <name type="scientific">Robertmurraya kyonggiensis</name>
    <dbReference type="NCBI Taxonomy" id="1037680"/>
    <lineage>
        <taxon>Bacteria</taxon>
        <taxon>Bacillati</taxon>
        <taxon>Bacillota</taxon>
        <taxon>Bacilli</taxon>
        <taxon>Bacillales</taxon>
        <taxon>Bacillaceae</taxon>
        <taxon>Robertmurraya</taxon>
    </lineage>
</organism>
<feature type="domain" description="DUF6884" evidence="1">
    <location>
        <begin position="3"/>
        <end position="136"/>
    </location>
</feature>
<dbReference type="Pfam" id="PF21818">
    <property type="entry name" value="DUF6884"/>
    <property type="match status" value="1"/>
</dbReference>
<dbReference type="EMBL" id="SWBM01000001">
    <property type="protein sequence ID" value="TKC19125.1"/>
    <property type="molecule type" value="Genomic_DNA"/>
</dbReference>
<sequence length="141" mass="16383">MKIALTSCTKLKAEKPCNAKEMYLKSNLFRKATTYIENKDYYDWYILSAKYGLLDKHNLIVPYDITLNSMKTSERMDWAKKVLSQIEALTLDLEEVDFYAGKKYREYLIPMLEDAGIKCKVPLKGKGIGQQLSFYTNNKNN</sequence>
<reference evidence="2 3" key="1">
    <citation type="journal article" date="2011" name="J. Microbiol.">
        <title>Bacillus kyonggiensis sp. nov., isolated from soil of a lettuce field.</title>
        <authorList>
            <person name="Dong K."/>
            <person name="Lee S."/>
        </authorList>
    </citation>
    <scope>NUCLEOTIDE SEQUENCE [LARGE SCALE GENOMIC DNA]</scope>
    <source>
        <strain evidence="2 3">NB22</strain>
    </source>
</reference>
<evidence type="ECO:0000313" key="3">
    <source>
        <dbReference type="Proteomes" id="UP000307756"/>
    </source>
</evidence>
<comment type="caution">
    <text evidence="2">The sequence shown here is derived from an EMBL/GenBank/DDBJ whole genome shotgun (WGS) entry which is preliminary data.</text>
</comment>